<keyword evidence="1" id="KW-0808">Transferase</keyword>
<dbReference type="CDD" id="cd07989">
    <property type="entry name" value="LPLAT_AGPAT-like"/>
    <property type="match status" value="1"/>
</dbReference>
<dbReference type="EMBL" id="LJSK01000116">
    <property type="protein sequence ID" value="KPI86771.1"/>
    <property type="molecule type" value="Genomic_DNA"/>
</dbReference>
<dbReference type="OMA" id="CATTFGY"/>
<dbReference type="SMART" id="SM00563">
    <property type="entry name" value="PlsC"/>
    <property type="match status" value="1"/>
</dbReference>
<dbReference type="VEuPathDB" id="TriTrypDB:Lsey_0116_0010"/>
<evidence type="ECO:0000256" key="2">
    <source>
        <dbReference type="ARBA" id="ARBA00023315"/>
    </source>
</evidence>
<evidence type="ECO:0000256" key="1">
    <source>
        <dbReference type="ARBA" id="ARBA00022679"/>
    </source>
</evidence>
<gene>
    <name evidence="5" type="ORF">ABL78_4140</name>
</gene>
<dbReference type="GO" id="GO:0003841">
    <property type="term" value="F:1-acylglycerol-3-phosphate O-acyltransferase activity"/>
    <property type="evidence" value="ECO:0007669"/>
    <property type="project" value="TreeGrafter"/>
</dbReference>
<dbReference type="PANTHER" id="PTHR10434:SF48">
    <property type="entry name" value="PUTATIVE-RELATED"/>
    <property type="match status" value="1"/>
</dbReference>
<comment type="caution">
    <text evidence="5">The sequence shown here is derived from an EMBL/GenBank/DDBJ whole genome shotgun (WGS) entry which is preliminary data.</text>
</comment>
<dbReference type="PANTHER" id="PTHR10434">
    <property type="entry name" value="1-ACYL-SN-GLYCEROL-3-PHOSPHATE ACYLTRANSFERASE"/>
    <property type="match status" value="1"/>
</dbReference>
<protein>
    <recommendedName>
        <fullName evidence="4">Phospholipid/glycerol acyltransferase domain-containing protein</fullName>
    </recommendedName>
</protein>
<evidence type="ECO:0000313" key="5">
    <source>
        <dbReference type="EMBL" id="KPI86771.1"/>
    </source>
</evidence>
<accession>A0A0N1IKX5</accession>
<feature type="domain" description="Phospholipid/glycerol acyltransferase" evidence="4">
    <location>
        <begin position="110"/>
        <end position="236"/>
    </location>
</feature>
<dbReference type="Pfam" id="PF01553">
    <property type="entry name" value="Acyltransferase"/>
    <property type="match status" value="1"/>
</dbReference>
<keyword evidence="3" id="KW-1133">Transmembrane helix</keyword>
<feature type="transmembrane region" description="Helical" evidence="3">
    <location>
        <begin position="34"/>
        <end position="55"/>
    </location>
</feature>
<dbReference type="GO" id="GO:0005783">
    <property type="term" value="C:endoplasmic reticulum"/>
    <property type="evidence" value="ECO:0007669"/>
    <property type="project" value="TreeGrafter"/>
</dbReference>
<dbReference type="InterPro" id="IPR002123">
    <property type="entry name" value="Plipid/glycerol_acylTrfase"/>
</dbReference>
<proteinExistence type="predicted"/>
<name>A0A0N1IKX5_LEPSE</name>
<dbReference type="Proteomes" id="UP000038009">
    <property type="component" value="Unassembled WGS sequence"/>
</dbReference>
<keyword evidence="2" id="KW-0012">Acyltransferase</keyword>
<dbReference type="GO" id="GO:0006654">
    <property type="term" value="P:phosphatidic acid biosynthetic process"/>
    <property type="evidence" value="ECO:0007669"/>
    <property type="project" value="TreeGrafter"/>
</dbReference>
<keyword evidence="3" id="KW-0812">Transmembrane</keyword>
<reference evidence="5 6" key="1">
    <citation type="journal article" date="2015" name="PLoS Pathog.">
        <title>Leptomonas seymouri: Adaptations to the Dixenous Life Cycle Analyzed by Genome Sequencing, Transcriptome Profiling and Co-infection with Leishmania donovani.</title>
        <authorList>
            <person name="Kraeva N."/>
            <person name="Butenko A."/>
            <person name="Hlavacova J."/>
            <person name="Kostygov A."/>
            <person name="Myskova J."/>
            <person name="Grybchuk D."/>
            <person name="Lestinova T."/>
            <person name="Votypka J."/>
            <person name="Volf P."/>
            <person name="Opperdoes F."/>
            <person name="Flegontov P."/>
            <person name="Lukes J."/>
            <person name="Yurchenko V."/>
        </authorList>
    </citation>
    <scope>NUCLEOTIDE SEQUENCE [LARGE SCALE GENOMIC DNA]</scope>
    <source>
        <strain evidence="5 6">ATCC 30220</strain>
    </source>
</reference>
<keyword evidence="3" id="KW-0472">Membrane</keyword>
<evidence type="ECO:0000256" key="3">
    <source>
        <dbReference type="SAM" id="Phobius"/>
    </source>
</evidence>
<dbReference type="OrthoDB" id="431951at2759"/>
<dbReference type="SUPFAM" id="SSF69593">
    <property type="entry name" value="Glycerol-3-phosphate (1)-acyltransferase"/>
    <property type="match status" value="1"/>
</dbReference>
<evidence type="ECO:0000313" key="6">
    <source>
        <dbReference type="Proteomes" id="UP000038009"/>
    </source>
</evidence>
<sequence length="307" mass="35135">MTFMCLAIVAAVYSGFLYLMRLRALPVVVMRTWYTIHLVLCVLLSWFAGTVLVFAERKLHLLSKSTAQSLERCVCATTFGYWLRFNSPHIHVHWMPGSLPLSSITEQHDLCLCHTSFFDTMLHLWYVPYRYIYKAKTFAKASLRKLPLFGTVIVACGHFPVYFNSEEQNVFSVDKGKQAAVAAEVEEWLDQGGSLSFFPEGALNRTPEVLKDFRLGSFNTILSRKLALYYCVTYGNHEVWNPSLTGLPGYPANVYMYVGKYEYDPAKVDAVSLAAGLRQEMQKHLDDMMALRKRSGYLSWWKARKAE</sequence>
<evidence type="ECO:0000259" key="4">
    <source>
        <dbReference type="SMART" id="SM00563"/>
    </source>
</evidence>
<dbReference type="AlphaFoldDB" id="A0A0N1IKX5"/>
<keyword evidence="6" id="KW-1185">Reference proteome</keyword>
<organism evidence="5 6">
    <name type="scientific">Leptomonas seymouri</name>
    <dbReference type="NCBI Taxonomy" id="5684"/>
    <lineage>
        <taxon>Eukaryota</taxon>
        <taxon>Discoba</taxon>
        <taxon>Euglenozoa</taxon>
        <taxon>Kinetoplastea</taxon>
        <taxon>Metakinetoplastina</taxon>
        <taxon>Trypanosomatida</taxon>
        <taxon>Trypanosomatidae</taxon>
        <taxon>Leishmaniinae</taxon>
        <taxon>Leptomonas</taxon>
    </lineage>
</organism>